<dbReference type="STRING" id="1123269.NX02_21305"/>
<dbReference type="PATRIC" id="fig|1123269.5.peg.4169"/>
<protein>
    <submittedName>
        <fullName evidence="1">Uncharacterized protein</fullName>
    </submittedName>
</protein>
<evidence type="ECO:0000313" key="1">
    <source>
        <dbReference type="EMBL" id="AHE55897.1"/>
    </source>
</evidence>
<name>W0AH70_9SPHN</name>
<sequence>MQDNGITSAFDITAGLPDNLFSDLNLHQRRMIAIVASRAAERAYRRGFQQGAHIAVEHPANLPADLHAWRYGASADLAPWADCPAVEPSIERLYSENKQLYRIGLAEERSNASREQVEQIAGVLRACAQELVDARLNAPDDETENGALASNLADAVETVEAACPNLLTEVLTGRRREMSAEVVREILRAIETAWAGS</sequence>
<evidence type="ECO:0000313" key="2">
    <source>
        <dbReference type="Proteomes" id="UP000018851"/>
    </source>
</evidence>
<dbReference type="AlphaFoldDB" id="W0AH70"/>
<dbReference type="KEGG" id="ssan:NX02_21305"/>
<accession>W0AH70</accession>
<reference evidence="1 2" key="1">
    <citation type="submission" date="2013-07" db="EMBL/GenBank/DDBJ databases">
        <title>Completed genome of Sphingomonas sanxanigenens NX02.</title>
        <authorList>
            <person name="Ma T."/>
            <person name="Huang H."/>
            <person name="Wu M."/>
            <person name="Li X."/>
            <person name="Li G."/>
        </authorList>
    </citation>
    <scope>NUCLEOTIDE SEQUENCE [LARGE SCALE GENOMIC DNA]</scope>
    <source>
        <strain evidence="1 2">NX02</strain>
    </source>
</reference>
<proteinExistence type="predicted"/>
<organism evidence="1 2">
    <name type="scientific">Sphingomonas sanxanigenens DSM 19645 = NX02</name>
    <dbReference type="NCBI Taxonomy" id="1123269"/>
    <lineage>
        <taxon>Bacteria</taxon>
        <taxon>Pseudomonadati</taxon>
        <taxon>Pseudomonadota</taxon>
        <taxon>Alphaproteobacteria</taxon>
        <taxon>Sphingomonadales</taxon>
        <taxon>Sphingomonadaceae</taxon>
        <taxon>Sphingomonas</taxon>
    </lineage>
</organism>
<keyword evidence="2" id="KW-1185">Reference proteome</keyword>
<dbReference type="Proteomes" id="UP000018851">
    <property type="component" value="Chromosome"/>
</dbReference>
<dbReference type="HOGENOM" id="CLU_1383402_0_0_5"/>
<dbReference type="RefSeq" id="WP_025294058.1">
    <property type="nucleotide sequence ID" value="NZ_CP006644.1"/>
</dbReference>
<dbReference type="EMBL" id="CP006644">
    <property type="protein sequence ID" value="AHE55897.1"/>
    <property type="molecule type" value="Genomic_DNA"/>
</dbReference>
<gene>
    <name evidence="1" type="ORF">NX02_21305</name>
</gene>
<dbReference type="OrthoDB" id="7658988at2"/>